<evidence type="ECO:0000313" key="3">
    <source>
        <dbReference type="Proteomes" id="UP000092444"/>
    </source>
</evidence>
<reference evidence="2" key="1">
    <citation type="submission" date="2020-05" db="UniProtKB">
        <authorList>
            <consortium name="EnsemblMetazoa"/>
        </authorList>
    </citation>
    <scope>IDENTIFICATION</scope>
    <source>
        <strain evidence="2">Yale</strain>
    </source>
</reference>
<feature type="region of interest" description="Disordered" evidence="1">
    <location>
        <begin position="1756"/>
        <end position="1846"/>
    </location>
</feature>
<dbReference type="GO" id="GO:0005643">
    <property type="term" value="C:nuclear pore"/>
    <property type="evidence" value="ECO:0007669"/>
    <property type="project" value="TreeGrafter"/>
</dbReference>
<dbReference type="InterPro" id="IPR026054">
    <property type="entry name" value="Nucleoporin"/>
</dbReference>
<dbReference type="Proteomes" id="UP000092444">
    <property type="component" value="Unassembled WGS sequence"/>
</dbReference>
<dbReference type="STRING" id="37546.A0A1B0FP51"/>
<feature type="region of interest" description="Disordered" evidence="1">
    <location>
        <begin position="1053"/>
        <end position="1078"/>
    </location>
</feature>
<dbReference type="GO" id="GO:0006606">
    <property type="term" value="P:protein import into nucleus"/>
    <property type="evidence" value="ECO:0007669"/>
    <property type="project" value="TreeGrafter"/>
</dbReference>
<name>A0A1B0FP51_GLOMM</name>
<proteinExistence type="predicted"/>
<dbReference type="GO" id="GO:0006405">
    <property type="term" value="P:RNA export from nucleus"/>
    <property type="evidence" value="ECO:0007669"/>
    <property type="project" value="TreeGrafter"/>
</dbReference>
<feature type="compositionally biased region" description="Low complexity" evidence="1">
    <location>
        <begin position="1780"/>
        <end position="1795"/>
    </location>
</feature>
<evidence type="ECO:0000313" key="2">
    <source>
        <dbReference type="EnsemblMetazoa" id="GMOY005649-PA"/>
    </source>
</evidence>
<organism evidence="2 3">
    <name type="scientific">Glossina morsitans morsitans</name>
    <name type="common">Savannah tsetse fly</name>
    <dbReference type="NCBI Taxonomy" id="37546"/>
    <lineage>
        <taxon>Eukaryota</taxon>
        <taxon>Metazoa</taxon>
        <taxon>Ecdysozoa</taxon>
        <taxon>Arthropoda</taxon>
        <taxon>Hexapoda</taxon>
        <taxon>Insecta</taxon>
        <taxon>Pterygota</taxon>
        <taxon>Neoptera</taxon>
        <taxon>Endopterygota</taxon>
        <taxon>Diptera</taxon>
        <taxon>Brachycera</taxon>
        <taxon>Muscomorpha</taxon>
        <taxon>Hippoboscoidea</taxon>
        <taxon>Glossinidae</taxon>
        <taxon>Glossina</taxon>
    </lineage>
</organism>
<dbReference type="EMBL" id="CCAG010018380">
    <property type="status" value="NOT_ANNOTATED_CDS"/>
    <property type="molecule type" value="Genomic_DNA"/>
</dbReference>
<dbReference type="Gene3D" id="2.130.10.10">
    <property type="entry name" value="YVTN repeat-like/Quinoprotein amine dehydrogenase"/>
    <property type="match status" value="1"/>
</dbReference>
<dbReference type="SUPFAM" id="SSF117289">
    <property type="entry name" value="Nucleoporin domain"/>
    <property type="match status" value="1"/>
</dbReference>
<evidence type="ECO:0008006" key="4">
    <source>
        <dbReference type="Google" id="ProtNLM"/>
    </source>
</evidence>
<dbReference type="GO" id="GO:0008139">
    <property type="term" value="F:nuclear localization sequence binding"/>
    <property type="evidence" value="ECO:0007669"/>
    <property type="project" value="TreeGrafter"/>
</dbReference>
<dbReference type="EnsemblMetazoa" id="GMOY005649-RA">
    <property type="protein sequence ID" value="GMOY005649-PA"/>
    <property type="gene ID" value="GMOY005649"/>
</dbReference>
<protein>
    <recommendedName>
        <fullName evidence="4">Nuclear pore complex protein Nup214 phenylalanine-glycine (FG) domain-containing protein</fullName>
    </recommendedName>
</protein>
<feature type="compositionally biased region" description="Polar residues" evidence="1">
    <location>
        <begin position="1821"/>
        <end position="1846"/>
    </location>
</feature>
<evidence type="ECO:0000256" key="1">
    <source>
        <dbReference type="SAM" id="MobiDB-lite"/>
    </source>
</evidence>
<sequence>MAENAPASVDVQEIQFKLHNKLTAFKNTQNNLKSAIGLLAVASNKGLMFIGNPNSKEIKVLQLKDLSGEKSKDVNVRIVPLSDKPLALACNCDGSMLAVSYVLNNTGFLQIFQVESFLNLNIATLYNLPIAPQFNIFSTQLLWNPVLSNNIALILSDGSVDMFTLNSGGQYDKVTLGKEHQVTSGCWSPKGKQIVFGFPEGKLQQFKPNLTPARIINCPQGLYSAPFDVIAVHWLSTFQFAAVFLQKGEETSPSLFIINAPKVGKSVFINYYDICYSAPGPRVQQFTFTHIQLWNLLLVTSANGVEVGILGTKDSGENPAWIQYALLDEARIELPLSETKDETYPMGFAFDTSTSHQLVIGEKKLSTMPMVHVLSTHGHLISFDFLNLSEGAVNLCSPPPPCADLSGKFKPLEETIADNEMKIANNIEVTAVIPTMGKGLDDTSFAIGTNVITSTPALKEKPLPLFANNSNSAQINTVKANSGFNVGNNKPTSFFTPSIFPTHPPENITSGDAVGFVGLGNQTVINNNLTYEVKSPLNGTGFTQQNTYSTVPKGNDTYKALYTVPPTFTPPPPSHQPQKQDKPSKTKGSTTGDENIPSDSSAVDEFVKQMICVQIEAFENELKEFRQQTFSMLTNIGKTNEMKPCCKKLNDLSVIIKQANDGALEEEIMNLRQEMNEAYAILKEYRTRMDLYNNPELSRLTITTIADPANQRQLTKVRKDVDFNAVKLNQLQQLLEDQWSEHQDIVRRNSKHQIHMPYLDGIYQKLSLIKDRLSRQRSKLDYIKTKMREKGMYYKPTTSASNRDAITMESLADSILSLSLSETLQHAHSKLSAEKLQAIRSFTKQLKHVQVIKPQRPCRKGLKSEVIMESKLQTEQKQKELPKVTVTKLGNESALPTIVMRPSANASAQVNPQIQSIPPIPPQTLVISQSMLAKPQASKPIAINLNTFSVAPTAAVACNLNFSSSSSFVKTSNIITSTTNNNTPKLLTNSTAFTGYGSGVTAGGCNGNYPKSEIKETPHFSATATPVSFNAKVLQSNESKQKSNMNTFIKPAFPTDIANNQNSKPLQPTITLSSGKDSKNLEDLDEVSAPAFKGFTLSKSASATSVSSSVAGNSTTFSFDGFASSPMTNTSFANFTSSASAFGGSSSVFDTAPIGSICAANTVVSTAMTTSKAVIPSPAASNVLSMAEQTSEAIATTSTDKEKTSTDFVPNSTTPASFNFANLNLANTSITISKPSSVPHVAPSAASAEPKAAATPPVIASISPNYAATDSLISSLNVCKPSSKEKGGETPESPSNVFSRFDNVAADTPQFSFAFASGGGDGSKSFFSPTNNSGGQSSPGVISNFTFSTTNTFGKSTTTTSIMTSSQASPVTKTTATTSAASGIVASSPSTSISAASSFTFVDTASPGTATTSMFGALNLTSSTTSAPAASTANNTPAPLSPAANSNIFGGTGAGTQALFAGSVSTVATSTSAGSIFSAVSSPTSIFGGTSSSPSASSAASGGNIFSGIPKPDQSIFTGNTISATGGSAGGAGLFAGATVSSTLPTAASGNIFSKSAATGGVGDGGFVPPSTAVGGSIFGSSAPSNPFGSTPAVVAATTAASIFGGGGNVTKQAEVTNIFGSSNQQAVSSGGSIFGKSTFGQTSAQPPTNMFGGGASQTVPSSGFGSSSIFGSSTNNAVSGGSLFGTSGSSTPAFGTANAASPGFSAFGANQSSATFGASFAQGGTSVSQSGFGSPSQQQQQSAFAKPLFGAQPAFGSPNAPFTGSPTFGGAPTFGTPKPFGSFASTSPTTASFGNSPPVAPKGNIFDTLGSTEAGLSFGNLAQSTQQQAQSKPTFGGSSFMNYRS</sequence>
<dbReference type="GO" id="GO:0017056">
    <property type="term" value="F:structural constituent of nuclear pore"/>
    <property type="evidence" value="ECO:0007669"/>
    <property type="project" value="TreeGrafter"/>
</dbReference>
<feature type="region of interest" description="Disordered" evidence="1">
    <location>
        <begin position="563"/>
        <end position="600"/>
    </location>
</feature>
<dbReference type="PANTHER" id="PTHR23193">
    <property type="entry name" value="NUCLEAR PORE COMPLEX PROTEIN NUP"/>
    <property type="match status" value="1"/>
</dbReference>
<keyword evidence="3" id="KW-1185">Reference proteome</keyword>
<dbReference type="VEuPathDB" id="VectorBase:GMOY005649"/>
<accession>A0A1B0FP51</accession>
<dbReference type="PANTHER" id="PTHR23193:SF46">
    <property type="entry name" value="NUCLEAR PORE COMPLEX PROTEIN NUP214"/>
    <property type="match status" value="1"/>
</dbReference>
<feature type="compositionally biased region" description="Polar residues" evidence="1">
    <location>
        <begin position="586"/>
        <end position="600"/>
    </location>
</feature>
<feature type="compositionally biased region" description="Polar residues" evidence="1">
    <location>
        <begin position="1057"/>
        <end position="1075"/>
    </location>
</feature>
<dbReference type="InterPro" id="IPR015943">
    <property type="entry name" value="WD40/YVTN_repeat-like_dom_sf"/>
</dbReference>